<name>A0A8K0SXR4_9HYPO</name>
<evidence type="ECO:0000313" key="3">
    <source>
        <dbReference type="Proteomes" id="UP000813444"/>
    </source>
</evidence>
<feature type="domain" description="F-box" evidence="1">
    <location>
        <begin position="6"/>
        <end position="54"/>
    </location>
</feature>
<gene>
    <name evidence="2" type="ORF">B0I35DRAFT_430077</name>
</gene>
<sequence>MDGHSRVLLSSLPNEILAALLSHFMTSELLALARTNTRFYSLIARLIRRRLQDAACLPHNELILESYHPSERLSTPYLHCRFLGVRLPEGVSIDLESPTLADMNKMYSVFRPFTAREGKKEPTSSHGSLDPSEQKLVLHDVELEHDETFTQLCVVTNLVKEGPRRGLFLGHLNLLDDFVRVHRQWLEERATDTIGQGQGEFNQHLNDDGKTLWVDAGHNFGLRFQVKPGPAERMPLLTGPDDRPAMSYRLAYQELLVRSTKLLLSVEKSTVQEVSNSGSAVVIAQMQPSA</sequence>
<dbReference type="PROSITE" id="PS50181">
    <property type="entry name" value="FBOX"/>
    <property type="match status" value="1"/>
</dbReference>
<dbReference type="InterPro" id="IPR001810">
    <property type="entry name" value="F-box_dom"/>
</dbReference>
<dbReference type="InterPro" id="IPR036047">
    <property type="entry name" value="F-box-like_dom_sf"/>
</dbReference>
<dbReference type="Proteomes" id="UP000813444">
    <property type="component" value="Unassembled WGS sequence"/>
</dbReference>
<evidence type="ECO:0000259" key="1">
    <source>
        <dbReference type="PROSITE" id="PS50181"/>
    </source>
</evidence>
<dbReference type="OrthoDB" id="9981546at2759"/>
<accession>A0A8K0SXR4</accession>
<keyword evidence="3" id="KW-1185">Reference proteome</keyword>
<dbReference type="SUPFAM" id="SSF81383">
    <property type="entry name" value="F-box domain"/>
    <property type="match status" value="1"/>
</dbReference>
<evidence type="ECO:0000313" key="2">
    <source>
        <dbReference type="EMBL" id="KAH7319890.1"/>
    </source>
</evidence>
<reference evidence="2" key="1">
    <citation type="journal article" date="2021" name="Nat. Commun.">
        <title>Genetic determinants of endophytism in the Arabidopsis root mycobiome.</title>
        <authorList>
            <person name="Mesny F."/>
            <person name="Miyauchi S."/>
            <person name="Thiergart T."/>
            <person name="Pickel B."/>
            <person name="Atanasova L."/>
            <person name="Karlsson M."/>
            <person name="Huettel B."/>
            <person name="Barry K.W."/>
            <person name="Haridas S."/>
            <person name="Chen C."/>
            <person name="Bauer D."/>
            <person name="Andreopoulos W."/>
            <person name="Pangilinan J."/>
            <person name="LaButti K."/>
            <person name="Riley R."/>
            <person name="Lipzen A."/>
            <person name="Clum A."/>
            <person name="Drula E."/>
            <person name="Henrissat B."/>
            <person name="Kohler A."/>
            <person name="Grigoriev I.V."/>
            <person name="Martin F.M."/>
            <person name="Hacquard S."/>
        </authorList>
    </citation>
    <scope>NUCLEOTIDE SEQUENCE</scope>
    <source>
        <strain evidence="2">MPI-CAGE-CH-0235</strain>
    </source>
</reference>
<dbReference type="EMBL" id="JAGPNK010000006">
    <property type="protein sequence ID" value="KAH7319890.1"/>
    <property type="molecule type" value="Genomic_DNA"/>
</dbReference>
<comment type="caution">
    <text evidence="2">The sequence shown here is derived from an EMBL/GenBank/DDBJ whole genome shotgun (WGS) entry which is preliminary data.</text>
</comment>
<dbReference type="AlphaFoldDB" id="A0A8K0SXR4"/>
<organism evidence="2 3">
    <name type="scientific">Stachybotrys elegans</name>
    <dbReference type="NCBI Taxonomy" id="80388"/>
    <lineage>
        <taxon>Eukaryota</taxon>
        <taxon>Fungi</taxon>
        <taxon>Dikarya</taxon>
        <taxon>Ascomycota</taxon>
        <taxon>Pezizomycotina</taxon>
        <taxon>Sordariomycetes</taxon>
        <taxon>Hypocreomycetidae</taxon>
        <taxon>Hypocreales</taxon>
        <taxon>Stachybotryaceae</taxon>
        <taxon>Stachybotrys</taxon>
    </lineage>
</organism>
<dbReference type="Pfam" id="PF12937">
    <property type="entry name" value="F-box-like"/>
    <property type="match status" value="1"/>
</dbReference>
<protein>
    <submittedName>
        <fullName evidence="2">F-box domain-containing protein</fullName>
    </submittedName>
</protein>
<proteinExistence type="predicted"/>